<gene>
    <name evidence="1" type="ORF">EmuJ_000723200</name>
</gene>
<accession>A0A068YBJ8</accession>
<evidence type="ECO:0000313" key="2">
    <source>
        <dbReference type="Proteomes" id="UP000017246"/>
    </source>
</evidence>
<reference evidence="1" key="2">
    <citation type="submission" date="2015-11" db="EMBL/GenBank/DDBJ databases">
        <authorList>
            <person name="Zhang Y."/>
            <person name="Guo Z."/>
        </authorList>
    </citation>
    <scope>NUCLEOTIDE SEQUENCE</scope>
</reference>
<sequence length="200" mass="22097">MLLRLFQISIKIKRWYACALEANRVSLGIPSLKDYENVGSTCKLPAQLIYGPITSRRAALHTVWFMSSNGSIRLTHRHLKCHTGYVADYEENRCSDGSGAQVVWLHIQLDFSNPNVVEFAGAFVTEGTHFVIAALESYAWEQLAPPKLIKLPIRVIPPQMKAAAVLNPTESPIATTGGQLSRRGTDLGRIVGFRFAFLGG</sequence>
<reference evidence="1" key="1">
    <citation type="journal article" date="2013" name="Nature">
        <title>The genomes of four tapeworm species reveal adaptations to parasitism.</title>
        <authorList>
            <person name="Tsai I.J."/>
            <person name="Zarowiecki M."/>
            <person name="Holroyd N."/>
            <person name="Garciarrubio A."/>
            <person name="Sanchez-Flores A."/>
            <person name="Brooks K.L."/>
            <person name="Tracey A."/>
            <person name="Bobes R.J."/>
            <person name="Fragoso G."/>
            <person name="Sciutto E."/>
            <person name="Aslett M."/>
            <person name="Beasley H."/>
            <person name="Bennett H.M."/>
            <person name="Cai J."/>
            <person name="Camicia F."/>
            <person name="Clark R."/>
            <person name="Cucher M."/>
            <person name="De Silva N."/>
            <person name="Day T.A."/>
            <person name="Deplazes P."/>
            <person name="Estrada K."/>
            <person name="Fernandez C."/>
            <person name="Holland P.W."/>
            <person name="Hou J."/>
            <person name="Hu S."/>
            <person name="Huckvale T."/>
            <person name="Hung S.S."/>
            <person name="Kamenetzky L."/>
            <person name="Keane J.A."/>
            <person name="Kiss F."/>
            <person name="Koziol U."/>
            <person name="Lambert O."/>
            <person name="Liu K."/>
            <person name="Luo X."/>
            <person name="Luo Y."/>
            <person name="Macchiaroli N."/>
            <person name="Nichol S."/>
            <person name="Paps J."/>
            <person name="Parkinson J."/>
            <person name="Pouchkina-Stantcheva N."/>
            <person name="Riddiford N."/>
            <person name="Rosenzvit M."/>
            <person name="Salinas G."/>
            <person name="Wasmuth J.D."/>
            <person name="Zamanian M."/>
            <person name="Zheng Y."/>
            <person name="Cai X."/>
            <person name="Soberon X."/>
            <person name="Olson P.D."/>
            <person name="Laclette J.P."/>
            <person name="Brehm K."/>
            <person name="Berriman M."/>
            <person name="Garciarrubio A."/>
            <person name="Bobes R.J."/>
            <person name="Fragoso G."/>
            <person name="Sanchez-Flores A."/>
            <person name="Estrada K."/>
            <person name="Cevallos M.A."/>
            <person name="Morett E."/>
            <person name="Gonzalez V."/>
            <person name="Portillo T."/>
            <person name="Ochoa-Leyva A."/>
            <person name="Jose M.V."/>
            <person name="Sciutto E."/>
            <person name="Landa A."/>
            <person name="Jimenez L."/>
            <person name="Valdes V."/>
            <person name="Carrero J.C."/>
            <person name="Larralde C."/>
            <person name="Morales-Montor J."/>
            <person name="Limon-Lason J."/>
            <person name="Soberon X."/>
            <person name="Laclette J.P."/>
        </authorList>
    </citation>
    <scope>NUCLEOTIDE SEQUENCE [LARGE SCALE GENOMIC DNA]</scope>
</reference>
<organism evidence="1 2">
    <name type="scientific">Echinococcus multilocularis</name>
    <name type="common">Fox tapeworm</name>
    <dbReference type="NCBI Taxonomy" id="6211"/>
    <lineage>
        <taxon>Eukaryota</taxon>
        <taxon>Metazoa</taxon>
        <taxon>Spiralia</taxon>
        <taxon>Lophotrochozoa</taxon>
        <taxon>Platyhelminthes</taxon>
        <taxon>Cestoda</taxon>
        <taxon>Eucestoda</taxon>
        <taxon>Cyclophyllidea</taxon>
        <taxon>Taeniidae</taxon>
        <taxon>Echinococcus</taxon>
    </lineage>
</organism>
<evidence type="ECO:0000313" key="1">
    <source>
        <dbReference type="EMBL" id="CDS39688.1"/>
    </source>
</evidence>
<dbReference type="OrthoDB" id="10448131at2759"/>
<protein>
    <submittedName>
        <fullName evidence="1">Uncharacterized protein</fullName>
    </submittedName>
</protein>
<name>A0A068YBJ8_ECHMU</name>
<dbReference type="EMBL" id="LN902842">
    <property type="protein sequence ID" value="CDS39688.1"/>
    <property type="molecule type" value="Genomic_DNA"/>
</dbReference>
<proteinExistence type="predicted"/>
<dbReference type="AlphaFoldDB" id="A0A068YBJ8"/>
<keyword evidence="2" id="KW-1185">Reference proteome</keyword>
<dbReference type="Proteomes" id="UP000017246">
    <property type="component" value="Unassembled WGS sequence"/>
</dbReference>